<sequence length="49" mass="5274">MNAHYIGLKTLLCNLSVRDCTLGTDKKREGGLILFSAGSLSQEGAEKAY</sequence>
<proteinExistence type="predicted"/>
<evidence type="ECO:0000313" key="2">
    <source>
        <dbReference type="Proteomes" id="UP000008898"/>
    </source>
</evidence>
<dbReference type="RefSeq" id="WP_013991648.1">
    <property type="nucleotide sequence ID" value="NC_015844.1"/>
</dbReference>
<dbReference type="Proteomes" id="UP000008898">
    <property type="component" value="Chromosome"/>
</dbReference>
<dbReference type="KEGG" id="zga:ZOBELLIA_262"/>
<name>G0L946_ZOBGA</name>
<reference evidence="2" key="1">
    <citation type="submission" date="2009-07" db="EMBL/GenBank/DDBJ databases">
        <title>Complete genome sequence of Zobellia galactanivorans Dsij.</title>
        <authorList>
            <consortium name="Genoscope - CEA"/>
        </authorList>
    </citation>
    <scope>NUCLEOTIDE SEQUENCE [LARGE SCALE GENOMIC DNA]</scope>
    <source>
        <strain evidence="2">DSM 12802 / CCUG 47099 / CIP 106680 / NCIMB 13871 / Dsij</strain>
    </source>
</reference>
<dbReference type="EMBL" id="FP476056">
    <property type="protein sequence ID" value="CAZ94335.1"/>
    <property type="molecule type" value="Genomic_DNA"/>
</dbReference>
<accession>G0L946</accession>
<evidence type="ECO:0000313" key="1">
    <source>
        <dbReference type="EMBL" id="CAZ94335.1"/>
    </source>
</evidence>
<dbReference type="HOGENOM" id="CLU_3142503_0_0_10"/>
<dbReference type="STRING" id="63186.ZOBELLIA_262"/>
<reference evidence="1 2" key="2">
    <citation type="journal article" date="2012" name="Environ. Microbiol.">
        <title>Characterization of the first alginolytic operons in a marine bacterium: from their emergence in marine Flavobacteriia to their independent transfers to marine Proteobacteria and human gut Bacteroides.</title>
        <authorList>
            <person name="Thomas F."/>
            <person name="Barbeyron T."/>
            <person name="Tonon T."/>
            <person name="Genicot S."/>
            <person name="Czjzek M."/>
            <person name="Michel G."/>
        </authorList>
    </citation>
    <scope>NUCLEOTIDE SEQUENCE [LARGE SCALE GENOMIC DNA]</scope>
    <source>
        <strain evidence="2">DSM 12802 / CCUG 47099 / CIP 106680 / NCIMB 13871 / Dsij</strain>
    </source>
</reference>
<keyword evidence="2" id="KW-1185">Reference proteome</keyword>
<protein>
    <submittedName>
        <fullName evidence="1">Uncharacterized protein</fullName>
    </submittedName>
</protein>
<organism evidence="1 2">
    <name type="scientific">Zobellia galactanivorans (strain DSM 12802 / CCUG 47099 / CIP 106680 / NCIMB 13871 / Dsij)</name>
    <dbReference type="NCBI Taxonomy" id="63186"/>
    <lineage>
        <taxon>Bacteria</taxon>
        <taxon>Pseudomonadati</taxon>
        <taxon>Bacteroidota</taxon>
        <taxon>Flavobacteriia</taxon>
        <taxon>Flavobacteriales</taxon>
        <taxon>Flavobacteriaceae</taxon>
        <taxon>Zobellia</taxon>
    </lineage>
</organism>
<gene>
    <name evidence="1" type="ordered locus">zobellia_262</name>
</gene>
<dbReference type="AlphaFoldDB" id="G0L946"/>